<keyword evidence="2" id="KW-1185">Reference proteome</keyword>
<organism evidence="1 2">
    <name type="scientific">Mesobacillus maritimus</name>
    <dbReference type="NCBI Taxonomy" id="1643336"/>
    <lineage>
        <taxon>Bacteria</taxon>
        <taxon>Bacillati</taxon>
        <taxon>Bacillota</taxon>
        <taxon>Bacilli</taxon>
        <taxon>Bacillales</taxon>
        <taxon>Bacillaceae</taxon>
        <taxon>Mesobacillus</taxon>
    </lineage>
</organism>
<sequence>MLTLILRGLRLDQLKSEYIRGTSVIYHEKTLATFTSNDDEVIFSIHPQLEMHQYEVLRNVILEIMAGNDAVLDETGCQLGYLENGEAAYLIKNWEPWKAFLTKAKLRTLEGQNVILKNEGGQELGNGLLAEYKFESEPFRITSCTIITIFGERKFEGETLTIEPTNQFS</sequence>
<dbReference type="Proteomes" id="UP000769780">
    <property type="component" value="Unassembled WGS sequence"/>
</dbReference>
<proteinExistence type="predicted"/>
<name>A0ABS7KA39_9BACI</name>
<protein>
    <submittedName>
        <fullName evidence="1">Uncharacterized protein</fullName>
    </submittedName>
</protein>
<accession>A0ABS7KA39</accession>
<dbReference type="RefSeq" id="WP_221875158.1">
    <property type="nucleotide sequence ID" value="NZ_JACWFH010000030.1"/>
</dbReference>
<gene>
    <name evidence="1" type="ORF">H0185_19450</name>
</gene>
<evidence type="ECO:0000313" key="1">
    <source>
        <dbReference type="EMBL" id="MBY0098945.1"/>
    </source>
</evidence>
<reference evidence="1 2" key="1">
    <citation type="submission" date="2020-07" db="EMBL/GenBank/DDBJ databases">
        <title>Fungal Genomes of the International Space Station.</title>
        <authorList>
            <person name="Seuylemezian A."/>
            <person name="Singh N.K."/>
            <person name="Wood J."/>
            <person name="Venkateswaran K."/>
        </authorList>
    </citation>
    <scope>NUCLEOTIDE SEQUENCE [LARGE SCALE GENOMIC DNA]</scope>
    <source>
        <strain evidence="1 2">PL-B2</strain>
    </source>
</reference>
<evidence type="ECO:0000313" key="2">
    <source>
        <dbReference type="Proteomes" id="UP000769780"/>
    </source>
</evidence>
<comment type="caution">
    <text evidence="1">The sequence shown here is derived from an EMBL/GenBank/DDBJ whole genome shotgun (WGS) entry which is preliminary data.</text>
</comment>
<dbReference type="EMBL" id="JACWFH010000030">
    <property type="protein sequence ID" value="MBY0098945.1"/>
    <property type="molecule type" value="Genomic_DNA"/>
</dbReference>